<name>A0A1B7NFC2_9AGAM</name>
<keyword evidence="2 5" id="KW-0812">Transmembrane</keyword>
<keyword evidence="7" id="KW-1185">Reference proteome</keyword>
<dbReference type="InParanoid" id="A0A1B7NFC2"/>
<accession>A0A1B7NFC2</accession>
<dbReference type="FunCoup" id="A0A1B7NFC2">
    <property type="interactions" value="135"/>
</dbReference>
<evidence type="ECO:0000256" key="1">
    <source>
        <dbReference type="ARBA" id="ARBA00004127"/>
    </source>
</evidence>
<sequence length="226" mass="25005">MPRFGALFLHGAAVGVMAYGFLVIKTSPVDQLIRAQKGGYSLYLTIVGLGLAWFTMVMSLGCDLLPSLTALRAAKRFCLMISLPLEIAISTVYWSLVLLFPSVILQHTSGSSVSPDVPGLLYIPFQLDLCIHITPVVTLLADFLFFEKKYTKKQVRIGAPLAVLTSGACYASWVEYCATYNETCEYLYFLPYPLLTENPLDVRIGIYAFVSFIAWGTFYLANAIHS</sequence>
<proteinExistence type="predicted"/>
<dbReference type="PANTHER" id="PTHR10989:SF16">
    <property type="entry name" value="AT02829P-RELATED"/>
    <property type="match status" value="1"/>
</dbReference>
<feature type="transmembrane region" description="Helical" evidence="5">
    <location>
        <begin position="42"/>
        <end position="65"/>
    </location>
</feature>
<comment type="subcellular location">
    <subcellularLocation>
        <location evidence="1">Endomembrane system</location>
        <topology evidence="1">Multi-pass membrane protein</topology>
    </subcellularLocation>
</comment>
<keyword evidence="3 5" id="KW-1133">Transmembrane helix</keyword>
<dbReference type="AlphaFoldDB" id="A0A1B7NFC2"/>
<evidence type="ECO:0000256" key="3">
    <source>
        <dbReference type="ARBA" id="ARBA00022989"/>
    </source>
</evidence>
<evidence type="ECO:0000313" key="7">
    <source>
        <dbReference type="Proteomes" id="UP000092154"/>
    </source>
</evidence>
<dbReference type="InterPro" id="IPR006838">
    <property type="entry name" value="ADTRP_AIG1"/>
</dbReference>
<dbReference type="GO" id="GO:0016020">
    <property type="term" value="C:membrane"/>
    <property type="evidence" value="ECO:0007669"/>
    <property type="project" value="InterPro"/>
</dbReference>
<dbReference type="Pfam" id="PF04750">
    <property type="entry name" value="Far-17a_AIG1"/>
    <property type="match status" value="1"/>
</dbReference>
<dbReference type="Proteomes" id="UP000092154">
    <property type="component" value="Unassembled WGS sequence"/>
</dbReference>
<feature type="transmembrane region" description="Helical" evidence="5">
    <location>
        <begin position="120"/>
        <end position="145"/>
    </location>
</feature>
<evidence type="ECO:0000256" key="2">
    <source>
        <dbReference type="ARBA" id="ARBA00022692"/>
    </source>
</evidence>
<dbReference type="PANTHER" id="PTHR10989">
    <property type="entry name" value="ANDROGEN-INDUCED PROTEIN 1-RELATED"/>
    <property type="match status" value="1"/>
</dbReference>
<evidence type="ECO:0000313" key="6">
    <source>
        <dbReference type="EMBL" id="OAX43566.1"/>
    </source>
</evidence>
<dbReference type="OrthoDB" id="1898221at2759"/>
<dbReference type="EMBL" id="KV448136">
    <property type="protein sequence ID" value="OAX43566.1"/>
    <property type="molecule type" value="Genomic_DNA"/>
</dbReference>
<dbReference type="GO" id="GO:0012505">
    <property type="term" value="C:endomembrane system"/>
    <property type="evidence" value="ECO:0007669"/>
    <property type="project" value="UniProtKB-SubCell"/>
</dbReference>
<organism evidence="6 7">
    <name type="scientific">Rhizopogon vinicolor AM-OR11-026</name>
    <dbReference type="NCBI Taxonomy" id="1314800"/>
    <lineage>
        <taxon>Eukaryota</taxon>
        <taxon>Fungi</taxon>
        <taxon>Dikarya</taxon>
        <taxon>Basidiomycota</taxon>
        <taxon>Agaricomycotina</taxon>
        <taxon>Agaricomycetes</taxon>
        <taxon>Agaricomycetidae</taxon>
        <taxon>Boletales</taxon>
        <taxon>Suillineae</taxon>
        <taxon>Rhizopogonaceae</taxon>
        <taxon>Rhizopogon</taxon>
    </lineage>
</organism>
<evidence type="ECO:0008006" key="8">
    <source>
        <dbReference type="Google" id="ProtNLM"/>
    </source>
</evidence>
<feature type="transmembrane region" description="Helical" evidence="5">
    <location>
        <begin position="77"/>
        <end position="100"/>
    </location>
</feature>
<protein>
    <recommendedName>
        <fullName evidence="8">FAR-17a/AIG1-like protein</fullName>
    </recommendedName>
</protein>
<feature type="transmembrane region" description="Helical" evidence="5">
    <location>
        <begin position="157"/>
        <end position="173"/>
    </location>
</feature>
<evidence type="ECO:0000256" key="5">
    <source>
        <dbReference type="SAM" id="Phobius"/>
    </source>
</evidence>
<feature type="transmembrane region" description="Helical" evidence="5">
    <location>
        <begin position="204"/>
        <end position="224"/>
    </location>
</feature>
<gene>
    <name evidence="6" type="ORF">K503DRAFT_680938</name>
</gene>
<keyword evidence="4 5" id="KW-0472">Membrane</keyword>
<evidence type="ECO:0000256" key="4">
    <source>
        <dbReference type="ARBA" id="ARBA00023136"/>
    </source>
</evidence>
<reference evidence="6 7" key="1">
    <citation type="submission" date="2016-06" db="EMBL/GenBank/DDBJ databases">
        <title>Comparative genomics of the ectomycorrhizal sister species Rhizopogon vinicolor and Rhizopogon vesiculosus (Basidiomycota: Boletales) reveals a divergence of the mating type B locus.</title>
        <authorList>
            <consortium name="DOE Joint Genome Institute"/>
            <person name="Mujic A.B."/>
            <person name="Kuo A."/>
            <person name="Tritt A."/>
            <person name="Lipzen A."/>
            <person name="Chen C."/>
            <person name="Johnson J."/>
            <person name="Sharma A."/>
            <person name="Barry K."/>
            <person name="Grigoriev I.V."/>
            <person name="Spatafora J.W."/>
        </authorList>
    </citation>
    <scope>NUCLEOTIDE SEQUENCE [LARGE SCALE GENOMIC DNA]</scope>
    <source>
        <strain evidence="6 7">AM-OR11-026</strain>
    </source>
</reference>